<comment type="caution">
    <text evidence="2">The sequence shown here is derived from an EMBL/GenBank/DDBJ whole genome shotgun (WGS) entry which is preliminary data.</text>
</comment>
<keyword evidence="3" id="KW-1185">Reference proteome</keyword>
<evidence type="ECO:0000313" key="3">
    <source>
        <dbReference type="Proteomes" id="UP000198211"/>
    </source>
</evidence>
<evidence type="ECO:0000313" key="2">
    <source>
        <dbReference type="EMBL" id="OWZ22769.1"/>
    </source>
</evidence>
<protein>
    <recommendedName>
        <fullName evidence="4">Reverse transcriptase</fullName>
    </recommendedName>
</protein>
<accession>A0A225X0L6</accession>
<feature type="compositionally biased region" description="Basic and acidic residues" evidence="1">
    <location>
        <begin position="166"/>
        <end position="176"/>
    </location>
</feature>
<dbReference type="Proteomes" id="UP000198211">
    <property type="component" value="Unassembled WGS sequence"/>
</dbReference>
<feature type="compositionally biased region" description="Basic and acidic residues" evidence="1">
    <location>
        <begin position="200"/>
        <end position="210"/>
    </location>
</feature>
<dbReference type="InterPro" id="IPR043502">
    <property type="entry name" value="DNA/RNA_pol_sf"/>
</dbReference>
<reference evidence="3" key="1">
    <citation type="submission" date="2017-03" db="EMBL/GenBank/DDBJ databases">
        <title>Phytopthora megakarya and P. palmivora, two closely related causual agents of cacao black pod achieved similar genome size and gene model numbers by different mechanisms.</title>
        <authorList>
            <person name="Ali S."/>
            <person name="Shao J."/>
            <person name="Larry D.J."/>
            <person name="Kronmiller B."/>
            <person name="Shen D."/>
            <person name="Strem M.D."/>
            <person name="Melnick R.L."/>
            <person name="Guiltinan M.J."/>
            <person name="Tyler B.M."/>
            <person name="Meinhardt L.W."/>
            <person name="Bailey B.A."/>
        </authorList>
    </citation>
    <scope>NUCLEOTIDE SEQUENCE [LARGE SCALE GENOMIC DNA]</scope>
    <source>
        <strain evidence="3">zdho120</strain>
    </source>
</reference>
<dbReference type="AlphaFoldDB" id="A0A225X0L6"/>
<sequence length="631" mass="72705">MAVHTRFPSNLPKFMGKRREDVCSRSRTPAGSTTSSLKTEVRVYEESAGRLWTSLPQGGFYTGHRRREARNCAPTFRGVNYQSVLREKLQRLKQIADIETFNGEYSALIFRVEGMNILDQVLNYTNGLKPLTRSYVKPKNPDTPSEAIDLAVKYEVPHFVEETRACQVRHDEKKPSADQGPTHTKSFKGKSYRSRRRFKPNPETKRTEHRTCHLCKKPGHIKADRFSWKNQQSKQGNQQLQQALKFENTSLNALCENILVYKSRPLFSVPGEISVGDDKIITSSMLVDCRATTIYVSKRWVDEHQLQPTKLSDKSIHNQSVEVELEVLSPRITVSGLDKTRRIQGIQVILLHWERTDKISGPFEEGDRCLSRASKFGRGKGLLAKRPDPCRGVAPETDVKPEVEVVRDVVPKQPLSVVREQDIAPVGKRPTDEANAQVSKHDCTVREFTMGIIKKYITRMKLCKFLRIKTKSLDESDFMWVLSNDTIKQIDRSLQRQDQPSHVGSDKALRYLETDRDSFRQNPTLKLLMNYKDNVLRPVLPEGLPERRERENRIDVKDSNLAMYRQQLRQSPEQQREIIIDMAKKKLIRPSISSHAGSTFCIRKPAGWRIVHDYRYVNSNTILQRIPMTRK</sequence>
<feature type="compositionally biased region" description="Polar residues" evidence="1">
    <location>
        <begin position="25"/>
        <end position="38"/>
    </location>
</feature>
<dbReference type="Gene3D" id="3.10.10.10">
    <property type="entry name" value="HIV Type 1 Reverse Transcriptase, subunit A, domain 1"/>
    <property type="match status" value="1"/>
</dbReference>
<feature type="region of interest" description="Disordered" evidence="1">
    <location>
        <begin position="166"/>
        <end position="210"/>
    </location>
</feature>
<organism evidence="2 3">
    <name type="scientific">Phytophthora megakarya</name>
    <dbReference type="NCBI Taxonomy" id="4795"/>
    <lineage>
        <taxon>Eukaryota</taxon>
        <taxon>Sar</taxon>
        <taxon>Stramenopiles</taxon>
        <taxon>Oomycota</taxon>
        <taxon>Peronosporomycetes</taxon>
        <taxon>Peronosporales</taxon>
        <taxon>Peronosporaceae</taxon>
        <taxon>Phytophthora</taxon>
    </lineage>
</organism>
<dbReference type="EMBL" id="NBNE01000110">
    <property type="protein sequence ID" value="OWZ22769.1"/>
    <property type="molecule type" value="Genomic_DNA"/>
</dbReference>
<feature type="compositionally biased region" description="Basic residues" evidence="1">
    <location>
        <begin position="185"/>
        <end position="199"/>
    </location>
</feature>
<gene>
    <name evidence="2" type="ORF">PHMEG_0002466</name>
</gene>
<evidence type="ECO:0008006" key="4">
    <source>
        <dbReference type="Google" id="ProtNLM"/>
    </source>
</evidence>
<feature type="region of interest" description="Disordered" evidence="1">
    <location>
        <begin position="18"/>
        <end position="38"/>
    </location>
</feature>
<proteinExistence type="predicted"/>
<dbReference type="SUPFAM" id="SSF56672">
    <property type="entry name" value="DNA/RNA polymerases"/>
    <property type="match status" value="1"/>
</dbReference>
<name>A0A225X0L6_9STRA</name>
<evidence type="ECO:0000256" key="1">
    <source>
        <dbReference type="SAM" id="MobiDB-lite"/>
    </source>
</evidence>